<evidence type="ECO:0000313" key="9">
    <source>
        <dbReference type="Proteomes" id="UP000429523"/>
    </source>
</evidence>
<sequence length="80" mass="8611">MPSELGSSKAAAVWWFLLFLVVFCWYRDAAAQTGTATCCSATCTARASHSGRVSASSVLRMAEVCALRASCRPNEQTITF</sequence>
<proteinExistence type="predicted"/>
<dbReference type="EMBL" id="QXGE01000516">
    <property type="protein sequence ID" value="KAE9310234.1"/>
    <property type="molecule type" value="Genomic_DNA"/>
</dbReference>
<evidence type="ECO:0000256" key="1">
    <source>
        <dbReference type="SAM" id="SignalP"/>
    </source>
</evidence>
<evidence type="ECO:0000313" key="14">
    <source>
        <dbReference type="Proteomes" id="UP000441208"/>
    </source>
</evidence>
<dbReference type="Proteomes" id="UP000440367">
    <property type="component" value="Unassembled WGS sequence"/>
</dbReference>
<dbReference type="Proteomes" id="UP000437068">
    <property type="component" value="Unassembled WGS sequence"/>
</dbReference>
<evidence type="ECO:0000313" key="7">
    <source>
        <dbReference type="EMBL" id="KAE9252543.1"/>
    </source>
</evidence>
<accession>A0A6A3FQQ5</accession>
<evidence type="ECO:0000313" key="4">
    <source>
        <dbReference type="EMBL" id="KAE9133541.1"/>
    </source>
</evidence>
<comment type="caution">
    <text evidence="2">The sequence shown here is derived from an EMBL/GenBank/DDBJ whole genome shotgun (WGS) entry which is preliminary data.</text>
</comment>
<dbReference type="EMBL" id="QXGB01000099">
    <property type="protein sequence ID" value="KAE9230689.1"/>
    <property type="molecule type" value="Genomic_DNA"/>
</dbReference>
<evidence type="ECO:0000313" key="6">
    <source>
        <dbReference type="EMBL" id="KAE9230689.1"/>
    </source>
</evidence>
<evidence type="ECO:0000313" key="11">
    <source>
        <dbReference type="Proteomes" id="UP000437068"/>
    </source>
</evidence>
<feature type="signal peptide" evidence="1">
    <location>
        <begin position="1"/>
        <end position="31"/>
    </location>
</feature>
<evidence type="ECO:0008006" key="16">
    <source>
        <dbReference type="Google" id="ProtNLM"/>
    </source>
</evidence>
<gene>
    <name evidence="8" type="ORF">PF001_g10307</name>
    <name evidence="7" type="ORF">PF002_g3783</name>
    <name evidence="6" type="ORF">PF005_g3386</name>
    <name evidence="5" type="ORF">PF006_g10257</name>
    <name evidence="4" type="ORF">PF007_g3304</name>
    <name evidence="2" type="ORF">PF009_g3631</name>
    <name evidence="3" type="ORF">PF011_g9649</name>
</gene>
<evidence type="ECO:0000313" key="8">
    <source>
        <dbReference type="EMBL" id="KAE9310234.1"/>
    </source>
</evidence>
<dbReference type="EMBL" id="QXGD01000111">
    <property type="protein sequence ID" value="KAE9252543.1"/>
    <property type="molecule type" value="Genomic_DNA"/>
</dbReference>
<dbReference type="EMBL" id="QXFW01000484">
    <property type="protein sequence ID" value="KAE9010838.1"/>
    <property type="molecule type" value="Genomic_DNA"/>
</dbReference>
<dbReference type="EMBL" id="QXGA01000510">
    <property type="protein sequence ID" value="KAE9144847.1"/>
    <property type="molecule type" value="Genomic_DNA"/>
</dbReference>
<dbReference type="OrthoDB" id="10318846at2759"/>
<evidence type="ECO:0000313" key="2">
    <source>
        <dbReference type="EMBL" id="KAE8946741.1"/>
    </source>
</evidence>
<dbReference type="Proteomes" id="UP000429523">
    <property type="component" value="Unassembled WGS sequence"/>
</dbReference>
<dbReference type="Proteomes" id="UP000441208">
    <property type="component" value="Unassembled WGS sequence"/>
</dbReference>
<evidence type="ECO:0000313" key="15">
    <source>
        <dbReference type="Proteomes" id="UP000460718"/>
    </source>
</evidence>
<dbReference type="EMBL" id="QXGF01000105">
    <property type="protein sequence ID" value="KAE8946741.1"/>
    <property type="molecule type" value="Genomic_DNA"/>
</dbReference>
<dbReference type="EMBL" id="QXFZ01000096">
    <property type="protein sequence ID" value="KAE9133541.1"/>
    <property type="molecule type" value="Genomic_DNA"/>
</dbReference>
<dbReference type="Proteomes" id="UP000433483">
    <property type="component" value="Unassembled WGS sequence"/>
</dbReference>
<feature type="chain" id="PRO_5036163828" description="Secreted protein" evidence="1">
    <location>
        <begin position="32"/>
        <end position="80"/>
    </location>
</feature>
<evidence type="ECO:0000313" key="12">
    <source>
        <dbReference type="Proteomes" id="UP000440367"/>
    </source>
</evidence>
<name>A0A6A3FQQ5_9STRA</name>
<dbReference type="AlphaFoldDB" id="A0A6A3FQQ5"/>
<evidence type="ECO:0000313" key="3">
    <source>
        <dbReference type="EMBL" id="KAE9010838.1"/>
    </source>
</evidence>
<evidence type="ECO:0000313" key="5">
    <source>
        <dbReference type="EMBL" id="KAE9144847.1"/>
    </source>
</evidence>
<dbReference type="Proteomes" id="UP000440732">
    <property type="component" value="Unassembled WGS sequence"/>
</dbReference>
<keyword evidence="1" id="KW-0732">Signal</keyword>
<protein>
    <recommendedName>
        <fullName evidence="16">Secreted protein</fullName>
    </recommendedName>
</protein>
<evidence type="ECO:0000313" key="13">
    <source>
        <dbReference type="Proteomes" id="UP000440732"/>
    </source>
</evidence>
<keyword evidence="10" id="KW-1185">Reference proteome</keyword>
<reference evidence="9 10" key="1">
    <citation type="submission" date="2018-08" db="EMBL/GenBank/DDBJ databases">
        <title>Genomic investigation of the strawberry pathogen Phytophthora fragariae indicates pathogenicity is determined by transcriptional variation in three key races.</title>
        <authorList>
            <person name="Adams T.M."/>
            <person name="Armitage A.D."/>
            <person name="Sobczyk M.K."/>
            <person name="Bates H.J."/>
            <person name="Dunwell J.M."/>
            <person name="Nellist C.F."/>
            <person name="Harrison R.J."/>
        </authorList>
    </citation>
    <scope>NUCLEOTIDE SEQUENCE [LARGE SCALE GENOMIC DNA]</scope>
    <source>
        <strain evidence="8 11">A4</strain>
        <strain evidence="7 12">BC-1</strain>
        <strain evidence="6 10">NOV-27</strain>
        <strain evidence="5 13">NOV-5</strain>
        <strain evidence="4 14">NOV-71</strain>
        <strain evidence="2 9">NOV-9</strain>
        <strain evidence="3 15">SCRP245</strain>
    </source>
</reference>
<dbReference type="Proteomes" id="UP000460718">
    <property type="component" value="Unassembled WGS sequence"/>
</dbReference>
<evidence type="ECO:0000313" key="10">
    <source>
        <dbReference type="Proteomes" id="UP000433483"/>
    </source>
</evidence>
<organism evidence="2 9">
    <name type="scientific">Phytophthora fragariae</name>
    <dbReference type="NCBI Taxonomy" id="53985"/>
    <lineage>
        <taxon>Eukaryota</taxon>
        <taxon>Sar</taxon>
        <taxon>Stramenopiles</taxon>
        <taxon>Oomycota</taxon>
        <taxon>Peronosporomycetes</taxon>
        <taxon>Peronosporales</taxon>
        <taxon>Peronosporaceae</taxon>
        <taxon>Phytophthora</taxon>
    </lineage>
</organism>